<reference evidence="3 4" key="1">
    <citation type="submission" date="2021-04" db="EMBL/GenBank/DDBJ databases">
        <title>The complete genome sequence of Neokomagataea sp. TBRC 2177.</title>
        <authorList>
            <person name="Charoenyingcharoen P."/>
            <person name="Yukphan P."/>
        </authorList>
    </citation>
    <scope>NUCLEOTIDE SEQUENCE [LARGE SCALE GENOMIC DNA]</scope>
    <source>
        <strain evidence="3 4">TBRC 2177</strain>
    </source>
</reference>
<evidence type="ECO:0000313" key="3">
    <source>
        <dbReference type="EMBL" id="MBR0558694.1"/>
    </source>
</evidence>
<dbReference type="InterPro" id="IPR045531">
    <property type="entry name" value="DUF6468"/>
</dbReference>
<comment type="caution">
    <text evidence="3">The sequence shown here is derived from an EMBL/GenBank/DDBJ whole genome shotgun (WGS) entry which is preliminary data.</text>
</comment>
<protein>
    <recommendedName>
        <fullName evidence="2">DUF6468 domain-containing protein</fullName>
    </recommendedName>
</protein>
<keyword evidence="1" id="KW-0472">Membrane</keyword>
<sequence length="154" mass="16900">MDLFQTSLEVALLLMLLITLFVCLHLGRSLRALRRDRTDLDMMVAQLRQYGDDAQKGIDQLQSSSEGVGRALSKTVEAGQVLKQDLMMLCERSEALAEQLEGSVFQRRGQEKPVNTASRVRSAPAVATVTDATGGLGKSAAERELLRALRQKQG</sequence>
<keyword evidence="1" id="KW-1133">Transmembrane helix</keyword>
<evidence type="ECO:0000259" key="2">
    <source>
        <dbReference type="Pfam" id="PF20072"/>
    </source>
</evidence>
<name>A0ABS5E475_9PROT</name>
<dbReference type="Pfam" id="PF20072">
    <property type="entry name" value="DUF6468"/>
    <property type="match status" value="1"/>
</dbReference>
<keyword evidence="4" id="KW-1185">Reference proteome</keyword>
<feature type="transmembrane region" description="Helical" evidence="1">
    <location>
        <begin position="6"/>
        <end position="27"/>
    </location>
</feature>
<dbReference type="EMBL" id="JAGRQH010000001">
    <property type="protein sequence ID" value="MBR0558694.1"/>
    <property type="molecule type" value="Genomic_DNA"/>
</dbReference>
<organism evidence="3 4">
    <name type="scientific">Neokomagataea anthophila</name>
    <dbReference type="NCBI Taxonomy" id="2826925"/>
    <lineage>
        <taxon>Bacteria</taxon>
        <taxon>Pseudomonadati</taxon>
        <taxon>Pseudomonadota</taxon>
        <taxon>Alphaproteobacteria</taxon>
        <taxon>Acetobacterales</taxon>
        <taxon>Acetobacteraceae</taxon>
        <taxon>Neokomagataea</taxon>
    </lineage>
</organism>
<feature type="domain" description="DUF6468" evidence="2">
    <location>
        <begin position="33"/>
        <end position="106"/>
    </location>
</feature>
<proteinExistence type="predicted"/>
<dbReference type="Proteomes" id="UP000677812">
    <property type="component" value="Unassembled WGS sequence"/>
</dbReference>
<accession>A0ABS5E475</accession>
<gene>
    <name evidence="3" type="ORF">KB213_01280</name>
</gene>
<evidence type="ECO:0000256" key="1">
    <source>
        <dbReference type="SAM" id="Phobius"/>
    </source>
</evidence>
<dbReference type="RefSeq" id="WP_211680163.1">
    <property type="nucleotide sequence ID" value="NZ_JAGRQH010000001.1"/>
</dbReference>
<keyword evidence="1" id="KW-0812">Transmembrane</keyword>
<evidence type="ECO:0000313" key="4">
    <source>
        <dbReference type="Proteomes" id="UP000677812"/>
    </source>
</evidence>